<gene>
    <name evidence="1" type="ORF">G3M78_13375</name>
</gene>
<dbReference type="SUPFAM" id="SSF53756">
    <property type="entry name" value="UDP-Glycosyltransferase/glycogen phosphorylase"/>
    <property type="match status" value="1"/>
</dbReference>
<protein>
    <recommendedName>
        <fullName evidence="3">Glycosyl transferase family 28 C-terminal domain-containing protein</fullName>
    </recommendedName>
</protein>
<dbReference type="KEGG" id="nva:G3M78_13375"/>
<dbReference type="AlphaFoldDB" id="A0A7T0G4E4"/>
<evidence type="ECO:0008006" key="3">
    <source>
        <dbReference type="Google" id="ProtNLM"/>
    </source>
</evidence>
<dbReference type="Gene3D" id="3.40.50.11190">
    <property type="match status" value="1"/>
</dbReference>
<evidence type="ECO:0000313" key="1">
    <source>
        <dbReference type="EMBL" id="QPJ66330.1"/>
    </source>
</evidence>
<accession>A0A7T0G4E4</accession>
<dbReference type="EMBL" id="CP048620">
    <property type="protein sequence ID" value="QPJ66330.1"/>
    <property type="molecule type" value="Genomic_DNA"/>
</dbReference>
<reference evidence="2" key="1">
    <citation type="submission" date="2020-02" db="EMBL/GenBank/DDBJ databases">
        <title>Genomic and physiological characterization of two novel Nitrospinaceae genera.</title>
        <authorList>
            <person name="Mueller A.J."/>
            <person name="Jung M.-Y."/>
            <person name="Strachan C.R."/>
            <person name="Herbold C.W."/>
            <person name="Kirkegaard R.H."/>
            <person name="Daims H."/>
        </authorList>
    </citation>
    <scope>NUCLEOTIDE SEQUENCE [LARGE SCALE GENOMIC DNA]</scope>
</reference>
<dbReference type="Proteomes" id="UP000594464">
    <property type="component" value="Chromosome"/>
</dbReference>
<proteinExistence type="predicted"/>
<organism evidence="1 2">
    <name type="scientific">Candidatus Nitrohelix vancouverensis</name>
    <dbReference type="NCBI Taxonomy" id="2705534"/>
    <lineage>
        <taxon>Bacteria</taxon>
        <taxon>Pseudomonadati</taxon>
        <taxon>Nitrospinota/Tectimicrobiota group</taxon>
        <taxon>Nitrospinota</taxon>
        <taxon>Nitrospinia</taxon>
        <taxon>Nitrospinales</taxon>
        <taxon>Nitrospinaceae</taxon>
        <taxon>Candidatus Nitrohelix</taxon>
    </lineage>
</organism>
<evidence type="ECO:0000313" key="2">
    <source>
        <dbReference type="Proteomes" id="UP000594464"/>
    </source>
</evidence>
<sequence length="324" mass="35381">MKLAICLDAGDIRGMGHCYRQLRLARCLQSKGYSIDFFLPDYAPAIELLHEAGFVSRPCEPNDILPTANTRYDAAIVDLLDTKPEYIRQLKQRARKIVVFEDLGDGRNHADLLIDANLSEQSSAPVPSSVQTLFGLKHLVLAPEFASPLAPPASDNEGKYLIAIGGVDHQNLTQTFVEILQTVASKPGGTVIVGPGYAHLEKLSRICSKGKYRLLNKVSNMADIMRQHAITFCAGGITMHEAMAAGSVPFVTSVAPHQILKAQHAETTQTGIFLGTVEQINAPLVASALQNNQERIEAMRERGRRMVDGRGMERVVSAIQKLLS</sequence>
<name>A0A7T0G4E4_9BACT</name>
<dbReference type="Gene3D" id="3.40.50.2000">
    <property type="entry name" value="Glycogen Phosphorylase B"/>
    <property type="match status" value="1"/>
</dbReference>